<dbReference type="NCBIfam" id="TIGR00369">
    <property type="entry name" value="unchar_dom_1"/>
    <property type="match status" value="1"/>
</dbReference>
<evidence type="ECO:0000313" key="4">
    <source>
        <dbReference type="Proteomes" id="UP000219494"/>
    </source>
</evidence>
<organism evidence="3 4">
    <name type="scientific">Sphingomonas guangdongensis</name>
    <dbReference type="NCBI Taxonomy" id="1141890"/>
    <lineage>
        <taxon>Bacteria</taxon>
        <taxon>Pseudomonadati</taxon>
        <taxon>Pseudomonadota</taxon>
        <taxon>Alphaproteobacteria</taxon>
        <taxon>Sphingomonadales</taxon>
        <taxon>Sphingomonadaceae</taxon>
        <taxon>Sphingomonas</taxon>
    </lineage>
</organism>
<dbReference type="GO" id="GO:0016289">
    <property type="term" value="F:acyl-CoA hydrolase activity"/>
    <property type="evidence" value="ECO:0007669"/>
    <property type="project" value="UniProtKB-ARBA"/>
</dbReference>
<evidence type="ECO:0000256" key="1">
    <source>
        <dbReference type="ARBA" id="ARBA00022801"/>
    </source>
</evidence>
<reference evidence="3 4" key="1">
    <citation type="submission" date="2017-07" db="EMBL/GenBank/DDBJ databases">
        <authorList>
            <person name="Sun Z.S."/>
            <person name="Albrecht U."/>
            <person name="Echele G."/>
            <person name="Lee C.C."/>
        </authorList>
    </citation>
    <scope>NUCLEOTIDE SEQUENCE [LARGE SCALE GENOMIC DNA]</scope>
    <source>
        <strain evidence="3 4">CGMCC 1.12672</strain>
    </source>
</reference>
<name>A0A285QDU8_9SPHN</name>
<protein>
    <submittedName>
        <fullName evidence="3">Uncharacterized domain 1-containing protein</fullName>
    </submittedName>
</protein>
<keyword evidence="4" id="KW-1185">Reference proteome</keyword>
<dbReference type="CDD" id="cd03443">
    <property type="entry name" value="PaaI_thioesterase"/>
    <property type="match status" value="1"/>
</dbReference>
<gene>
    <name evidence="3" type="ORF">SAMN06297144_0847</name>
</gene>
<feature type="domain" description="Thioesterase" evidence="2">
    <location>
        <begin position="37"/>
        <end position="110"/>
    </location>
</feature>
<dbReference type="InterPro" id="IPR006683">
    <property type="entry name" value="Thioestr_dom"/>
</dbReference>
<dbReference type="OrthoDB" id="9813158at2"/>
<dbReference type="SUPFAM" id="SSF54637">
    <property type="entry name" value="Thioesterase/thiol ester dehydrase-isomerase"/>
    <property type="match status" value="1"/>
</dbReference>
<dbReference type="InterPro" id="IPR003736">
    <property type="entry name" value="PAAI_dom"/>
</dbReference>
<dbReference type="RefSeq" id="WP_097062695.1">
    <property type="nucleotide sequence ID" value="NZ_OBMI01000001.1"/>
</dbReference>
<keyword evidence="1" id="KW-0378">Hydrolase</keyword>
<dbReference type="Pfam" id="PF03061">
    <property type="entry name" value="4HBT"/>
    <property type="match status" value="1"/>
</dbReference>
<proteinExistence type="predicted"/>
<dbReference type="AlphaFoldDB" id="A0A285QDU8"/>
<dbReference type="Gene3D" id="3.10.129.10">
    <property type="entry name" value="Hotdog Thioesterase"/>
    <property type="match status" value="1"/>
</dbReference>
<accession>A0A285QDU8</accession>
<dbReference type="EMBL" id="OBMI01000001">
    <property type="protein sequence ID" value="SOB80016.1"/>
    <property type="molecule type" value="Genomic_DNA"/>
</dbReference>
<evidence type="ECO:0000313" key="3">
    <source>
        <dbReference type="EMBL" id="SOB80016.1"/>
    </source>
</evidence>
<sequence length="128" mass="13596">MVRLPPYAERLGMRLEGDGARSGIVMPFGPSVLGRPGFLHGGVIGGLLEVAAIVALRPAIDDAAVTIKPINLTVDYMRGGRDADTHAAATIRRLGSRIANVDVSAWQEDASRPIAAARLTFLLRRPAD</sequence>
<evidence type="ECO:0000259" key="2">
    <source>
        <dbReference type="Pfam" id="PF03061"/>
    </source>
</evidence>
<dbReference type="InterPro" id="IPR029069">
    <property type="entry name" value="HotDog_dom_sf"/>
</dbReference>
<dbReference type="Proteomes" id="UP000219494">
    <property type="component" value="Unassembled WGS sequence"/>
</dbReference>